<dbReference type="SUPFAM" id="SSF56112">
    <property type="entry name" value="Protein kinase-like (PK-like)"/>
    <property type="match status" value="1"/>
</dbReference>
<dbReference type="Gene3D" id="3.40.50.2300">
    <property type="match status" value="2"/>
</dbReference>
<keyword evidence="19" id="KW-0325">Glycoprotein</keyword>
<dbReference type="Gene3D" id="3.30.200.20">
    <property type="entry name" value="Phosphorylase Kinase, domain 1"/>
    <property type="match status" value="1"/>
</dbReference>
<keyword evidence="6" id="KW-0808">Transferase</keyword>
<dbReference type="InterPro" id="IPR000719">
    <property type="entry name" value="Prot_kinase_dom"/>
</dbReference>
<dbReference type="InterPro" id="IPR008266">
    <property type="entry name" value="Tyr_kinase_AS"/>
</dbReference>
<dbReference type="EMBL" id="HACA01011142">
    <property type="protein sequence ID" value="CDW28503.1"/>
    <property type="molecule type" value="Transcribed_RNA"/>
</dbReference>
<evidence type="ECO:0000256" key="2">
    <source>
        <dbReference type="ARBA" id="ARBA00004651"/>
    </source>
</evidence>
<dbReference type="Gene3D" id="1.10.510.10">
    <property type="entry name" value="Transferase(Phosphotransferase) domain 1"/>
    <property type="match status" value="1"/>
</dbReference>
<dbReference type="GO" id="GO:0043235">
    <property type="term" value="C:receptor complex"/>
    <property type="evidence" value="ECO:0007669"/>
    <property type="project" value="TreeGrafter"/>
</dbReference>
<keyword evidence="4" id="KW-1003">Cell membrane</keyword>
<dbReference type="CDD" id="cd00192">
    <property type="entry name" value="PTKc"/>
    <property type="match status" value="1"/>
</dbReference>
<evidence type="ECO:0000256" key="14">
    <source>
        <dbReference type="ARBA" id="ARBA00023040"/>
    </source>
</evidence>
<feature type="signal peptide" evidence="27">
    <location>
        <begin position="1"/>
        <end position="19"/>
    </location>
</feature>
<dbReference type="InterPro" id="IPR001245">
    <property type="entry name" value="Ser-Thr/Tyr_kinase_cat_dom"/>
</dbReference>
<dbReference type="FunFam" id="1.10.510.10:FF:001227">
    <property type="entry name" value="Tyrosine-protein kinase receptor"/>
    <property type="match status" value="1"/>
</dbReference>
<evidence type="ECO:0000313" key="29">
    <source>
        <dbReference type="EMBL" id="CDW28503.1"/>
    </source>
</evidence>
<keyword evidence="13 26" id="KW-1133">Transmembrane helix</keyword>
<keyword evidence="12 25" id="KW-0067">ATP-binding</keyword>
<evidence type="ECO:0000256" key="24">
    <source>
        <dbReference type="ARBA" id="ARBA00073785"/>
    </source>
</evidence>
<evidence type="ECO:0000256" key="10">
    <source>
        <dbReference type="ARBA" id="ARBA00022741"/>
    </source>
</evidence>
<dbReference type="SUPFAM" id="SSF53822">
    <property type="entry name" value="Periplasmic binding protein-like I"/>
    <property type="match status" value="1"/>
</dbReference>
<feature type="chain" id="PRO_5005488094" description="Gamma-aminobutyric acid type B receptor subunit 2" evidence="27">
    <location>
        <begin position="20"/>
        <end position="1391"/>
    </location>
</feature>
<dbReference type="InterPro" id="IPR028082">
    <property type="entry name" value="Peripla_BP_I"/>
</dbReference>
<dbReference type="Pfam" id="PF01094">
    <property type="entry name" value="ANF_receptor"/>
    <property type="match status" value="1"/>
</dbReference>
<keyword evidence="9" id="KW-0677">Repeat</keyword>
<comment type="catalytic activity">
    <reaction evidence="22">
        <text>L-tyrosyl-[protein] + ATP = O-phospho-L-tyrosyl-[protein] + ADP + H(+)</text>
        <dbReference type="Rhea" id="RHEA:10596"/>
        <dbReference type="Rhea" id="RHEA-COMP:10136"/>
        <dbReference type="Rhea" id="RHEA-COMP:20101"/>
        <dbReference type="ChEBI" id="CHEBI:15378"/>
        <dbReference type="ChEBI" id="CHEBI:30616"/>
        <dbReference type="ChEBI" id="CHEBI:46858"/>
        <dbReference type="ChEBI" id="CHEBI:61978"/>
        <dbReference type="ChEBI" id="CHEBI:456216"/>
        <dbReference type="EC" id="2.7.10.1"/>
    </reaction>
</comment>
<evidence type="ECO:0000256" key="4">
    <source>
        <dbReference type="ARBA" id="ARBA00022475"/>
    </source>
</evidence>
<name>A0A0K2TR51_LEPSM</name>
<keyword evidence="8 27" id="KW-0732">Signal</keyword>
<dbReference type="InterPro" id="IPR011009">
    <property type="entry name" value="Kinase-like_dom_sf"/>
</dbReference>
<keyword evidence="14" id="KW-0297">G-protein coupled receptor</keyword>
<keyword evidence="17" id="KW-1015">Disulfide bond</keyword>
<evidence type="ECO:0000256" key="16">
    <source>
        <dbReference type="ARBA" id="ARBA00023137"/>
    </source>
</evidence>
<evidence type="ECO:0000256" key="20">
    <source>
        <dbReference type="ARBA" id="ARBA00023224"/>
    </source>
</evidence>
<keyword evidence="21" id="KW-0393">Immunoglobulin domain</keyword>
<dbReference type="GO" id="GO:0004714">
    <property type="term" value="F:transmembrane receptor protein tyrosine kinase activity"/>
    <property type="evidence" value="ECO:0007669"/>
    <property type="project" value="UniProtKB-EC"/>
</dbReference>
<comment type="function">
    <text evidence="23">Receptor for basic fibroblast growth factor.</text>
</comment>
<accession>A0A0K2TR51</accession>
<evidence type="ECO:0000256" key="3">
    <source>
        <dbReference type="ARBA" id="ARBA00011902"/>
    </source>
</evidence>
<evidence type="ECO:0000256" key="18">
    <source>
        <dbReference type="ARBA" id="ARBA00023170"/>
    </source>
</evidence>
<keyword evidence="16" id="KW-0829">Tyrosine-protein kinase</keyword>
<dbReference type="FunFam" id="3.40.50.2300:FF:000063">
    <property type="entry name" value="Gamma-aminobutyric acid type B receptor subunit"/>
    <property type="match status" value="1"/>
</dbReference>
<dbReference type="InterPro" id="IPR020635">
    <property type="entry name" value="Tyr_kinase_cat_dom"/>
</dbReference>
<evidence type="ECO:0000256" key="7">
    <source>
        <dbReference type="ARBA" id="ARBA00022692"/>
    </source>
</evidence>
<evidence type="ECO:0000256" key="5">
    <source>
        <dbReference type="ARBA" id="ARBA00022553"/>
    </source>
</evidence>
<feature type="binding site" evidence="25">
    <location>
        <position position="1004"/>
    </location>
    <ligand>
        <name>ATP</name>
        <dbReference type="ChEBI" id="CHEBI:30616"/>
    </ligand>
</feature>
<evidence type="ECO:0000256" key="25">
    <source>
        <dbReference type="PROSITE-ProRule" id="PRU10141"/>
    </source>
</evidence>
<keyword evidence="20" id="KW-0807">Transducer</keyword>
<organism evidence="29">
    <name type="scientific">Lepeophtheirus salmonis</name>
    <name type="common">Salmon louse</name>
    <name type="synonym">Caligus salmonis</name>
    <dbReference type="NCBI Taxonomy" id="72036"/>
    <lineage>
        <taxon>Eukaryota</taxon>
        <taxon>Metazoa</taxon>
        <taxon>Ecdysozoa</taxon>
        <taxon>Arthropoda</taxon>
        <taxon>Crustacea</taxon>
        <taxon>Multicrustacea</taxon>
        <taxon>Hexanauplia</taxon>
        <taxon>Copepoda</taxon>
        <taxon>Siphonostomatoida</taxon>
        <taxon>Caligidae</taxon>
        <taxon>Lepeophtheirus</taxon>
    </lineage>
</organism>
<dbReference type="FunFam" id="3.30.200.20:FF:000593">
    <property type="entry name" value="Predicted protein"/>
    <property type="match status" value="1"/>
</dbReference>
<dbReference type="GO" id="GO:0007169">
    <property type="term" value="P:cell surface receptor protein tyrosine kinase signaling pathway"/>
    <property type="evidence" value="ECO:0007669"/>
    <property type="project" value="TreeGrafter"/>
</dbReference>
<evidence type="ECO:0000256" key="19">
    <source>
        <dbReference type="ARBA" id="ARBA00023180"/>
    </source>
</evidence>
<dbReference type="GO" id="GO:0005524">
    <property type="term" value="F:ATP binding"/>
    <property type="evidence" value="ECO:0007669"/>
    <property type="project" value="UniProtKB-UniRule"/>
</dbReference>
<dbReference type="PROSITE" id="PS00107">
    <property type="entry name" value="PROTEIN_KINASE_ATP"/>
    <property type="match status" value="1"/>
</dbReference>
<keyword evidence="7 26" id="KW-0812">Transmembrane</keyword>
<dbReference type="GO" id="GO:0005886">
    <property type="term" value="C:plasma membrane"/>
    <property type="evidence" value="ECO:0007669"/>
    <property type="project" value="UniProtKB-SubCell"/>
</dbReference>
<evidence type="ECO:0000256" key="1">
    <source>
        <dbReference type="ARBA" id="ARBA00004167"/>
    </source>
</evidence>
<keyword evidence="15 26" id="KW-0472">Membrane</keyword>
<evidence type="ECO:0000256" key="15">
    <source>
        <dbReference type="ARBA" id="ARBA00023136"/>
    </source>
</evidence>
<evidence type="ECO:0000256" key="11">
    <source>
        <dbReference type="ARBA" id="ARBA00022777"/>
    </source>
</evidence>
<dbReference type="InterPro" id="IPR050122">
    <property type="entry name" value="RTK"/>
</dbReference>
<dbReference type="PANTHER" id="PTHR24416:SF489">
    <property type="entry name" value="PROTEIN KINASE DOMAIN-CONTAINING PROTEIN"/>
    <property type="match status" value="1"/>
</dbReference>
<reference evidence="29" key="1">
    <citation type="submission" date="2014-05" db="EMBL/GenBank/DDBJ databases">
        <authorList>
            <person name="Chronopoulou M."/>
        </authorList>
    </citation>
    <scope>NUCLEOTIDE SEQUENCE</scope>
    <source>
        <tissue evidence="29">Whole organism</tissue>
    </source>
</reference>
<dbReference type="PROSITE" id="PS00109">
    <property type="entry name" value="PROTEIN_KINASE_TYR"/>
    <property type="match status" value="1"/>
</dbReference>
<dbReference type="SMART" id="SM00219">
    <property type="entry name" value="TyrKc"/>
    <property type="match status" value="1"/>
</dbReference>
<dbReference type="InterPro" id="IPR017441">
    <property type="entry name" value="Protein_kinase_ATP_BS"/>
</dbReference>
<dbReference type="CDD" id="cd06366">
    <property type="entry name" value="PBP1_GABAb_receptor"/>
    <property type="match status" value="1"/>
</dbReference>
<evidence type="ECO:0000259" key="28">
    <source>
        <dbReference type="PROSITE" id="PS50011"/>
    </source>
</evidence>
<feature type="domain" description="Protein kinase" evidence="28">
    <location>
        <begin position="972"/>
        <end position="1245"/>
    </location>
</feature>
<evidence type="ECO:0000256" key="12">
    <source>
        <dbReference type="ARBA" id="ARBA00022840"/>
    </source>
</evidence>
<evidence type="ECO:0000256" key="8">
    <source>
        <dbReference type="ARBA" id="ARBA00022729"/>
    </source>
</evidence>
<comment type="subcellular location">
    <subcellularLocation>
        <location evidence="2">Cell membrane</location>
        <topology evidence="2">Multi-pass membrane protein</topology>
    </subcellularLocation>
    <subcellularLocation>
        <location evidence="1">Membrane</location>
        <topology evidence="1">Single-pass membrane protein</topology>
    </subcellularLocation>
</comment>
<evidence type="ECO:0000256" key="13">
    <source>
        <dbReference type="ARBA" id="ARBA00022989"/>
    </source>
</evidence>
<keyword evidence="11" id="KW-0418">Kinase</keyword>
<evidence type="ECO:0000256" key="9">
    <source>
        <dbReference type="ARBA" id="ARBA00022737"/>
    </source>
</evidence>
<keyword evidence="18" id="KW-0675">Receptor</keyword>
<proteinExistence type="predicted"/>
<dbReference type="PROSITE" id="PS50011">
    <property type="entry name" value="PROTEIN_KINASE_DOM"/>
    <property type="match status" value="1"/>
</dbReference>
<evidence type="ECO:0000256" key="23">
    <source>
        <dbReference type="ARBA" id="ARBA00056965"/>
    </source>
</evidence>
<dbReference type="PRINTS" id="PR00109">
    <property type="entry name" value="TYRKINASE"/>
</dbReference>
<feature type="transmembrane region" description="Helical" evidence="26">
    <location>
        <begin position="910"/>
        <end position="933"/>
    </location>
</feature>
<dbReference type="Pfam" id="PF07714">
    <property type="entry name" value="PK_Tyr_Ser-Thr"/>
    <property type="match status" value="1"/>
</dbReference>
<evidence type="ECO:0000256" key="26">
    <source>
        <dbReference type="SAM" id="Phobius"/>
    </source>
</evidence>
<sequence>MTLYFTLFFCVLIWSNSAAFREGRCIQEKNQVEEIKYLYYGDNALNLRILTSDRVSHRIASTVVKIFIEEIVGYSNVTLVPLNDPTKAFDPDTLFRNLSSCKDIRCRNLDTLPPSSLAPVPNAMVNVEMWLPPHFRVDDWKVEDLGQLGPGGRFGWYIPERFAKQTPPIKDHWRAFTDENVTRYFIPPQRLRRRILASLKDENNRYNCEEDFCGGIGIYSPSVCSGSNLRRRIHRDSPSNCALMLTDYPILSAFYHTHQVIRQIQVLGLLVEVVFVGKSLPSLVHTLDSSPEIMNGSRSYLIFHYEPSPITTGFNLTNVKFEYCGHGNDLEFGEERLNRPEIVDPQSREKWMSYYSQNCFYSFNRFAKIIWPPLQEVAPRLYEIIRKMEFTQDSYRNMLKLYESSMSSKILAKNPIDQNVINDVACSWLNAESSIRKGNKNYELWEKIGKEKQKLRIGGIFPMHGTKYKAPELVPVAKMAQEHINARKDILDNYELQLAIFDGQCKADIVMKRFIEIITNRDYKSFVGVLGPACSDTVEPIAGVSKHFTTVVITYSAEGTITSDSKNFFRTIAENKHYKYVYLEILKKLGWNRVASLTQDGHKYSEYISHLQDTLQADGISFITNRKFPRDTMDMTLYLNDLRERGARVIIGEFFERAARLIICEAYKLGMTQKQGYVWFLPAWYQYDWFDIDALRNSSNNISQKDIDFLPNCTTQEMREALNGHLSVLHVESAHPNDTMQTGETVGQWRLNLKNELERNHFDPHRANKYSGYVYDAIWVYAYALDQLIKQNKSYIQDIHSERSMNKFVEIINNIDFKGVTGRINFINGPSRLSNIRIIQWFGNETHEIGVYEPEYNRQTSTGIKGRLIEWNAHKLRWQTLNHRKPKDHAKHCSILSSFATSLDIECEHAISIAFLIGFGTLLGIILFIFVIVKRRYERKMRQTEERMRALGLLTPTSVLTLDEWEIHRDRVVLNRKLGEGAFGTVYGGEAFFDEKGWVAVAVKTLKTGSSVEQKIDFLSEAEMMKRFDHKNVVKLLGVCTRNEPVYTVMEFMLYGDLKTYLLARRHLVNEINREELDEVSNRRLTSMALDVAKGLAYLADLKYVHRDIACRNCLVNSSRIVKLADFGMTRPMYENDYYRFNRKGMLPVRWMSPESLADGLFTPMSDVWSYGVLLYEMITFGSFPFQGLSNNQVLEHVKAGNTLSIPSGIKAQLETLLKSCWNIASTKRPTAAEIAELLTNNARLISPCIDVPLASVVVERTDSLELIPSVRKPSGSVSQTNRPVLLYAAGKRNRINEDSNTAPYSPMSIYPPSITSPNNFRLDLKDLKEPLISYSNNIGLHNNNNINSKNSHNVSGGGVGTSSSYVPPGYIVLDHTANGGGLIPDMASPI</sequence>
<dbReference type="GO" id="GO:0004930">
    <property type="term" value="F:G protein-coupled receptor activity"/>
    <property type="evidence" value="ECO:0007669"/>
    <property type="project" value="UniProtKB-KW"/>
</dbReference>
<dbReference type="OrthoDB" id="4062651at2759"/>
<evidence type="ECO:0000256" key="6">
    <source>
        <dbReference type="ARBA" id="ARBA00022679"/>
    </source>
</evidence>
<dbReference type="InterPro" id="IPR001828">
    <property type="entry name" value="ANF_lig-bd_rcpt"/>
</dbReference>
<evidence type="ECO:0000256" key="21">
    <source>
        <dbReference type="ARBA" id="ARBA00023319"/>
    </source>
</evidence>
<protein>
    <recommendedName>
        <fullName evidence="24">Gamma-aminobutyric acid type B receptor subunit 2</fullName>
        <ecNumber evidence="3">2.7.10.1</ecNumber>
    </recommendedName>
</protein>
<dbReference type="PANTHER" id="PTHR24416">
    <property type="entry name" value="TYROSINE-PROTEIN KINASE RECEPTOR"/>
    <property type="match status" value="1"/>
</dbReference>
<evidence type="ECO:0000256" key="27">
    <source>
        <dbReference type="SAM" id="SignalP"/>
    </source>
</evidence>
<dbReference type="EC" id="2.7.10.1" evidence="3"/>
<keyword evidence="5" id="KW-0597">Phosphoprotein</keyword>
<evidence type="ECO:0000256" key="17">
    <source>
        <dbReference type="ARBA" id="ARBA00023157"/>
    </source>
</evidence>
<evidence type="ECO:0000256" key="22">
    <source>
        <dbReference type="ARBA" id="ARBA00051243"/>
    </source>
</evidence>
<keyword evidence="10 25" id="KW-0547">Nucleotide-binding</keyword>